<accession>A0A344TCK6</accession>
<dbReference type="AlphaFoldDB" id="A0A344TCK6"/>
<dbReference type="Pfam" id="PF00498">
    <property type="entry name" value="FHA"/>
    <property type="match status" value="1"/>
</dbReference>
<dbReference type="Gene3D" id="2.60.200.20">
    <property type="match status" value="1"/>
</dbReference>
<evidence type="ECO:0000313" key="3">
    <source>
        <dbReference type="Proteomes" id="UP000251993"/>
    </source>
</evidence>
<dbReference type="RefSeq" id="WP_114065164.1">
    <property type="nucleotide sequence ID" value="NZ_CP030850.1"/>
</dbReference>
<dbReference type="OrthoDB" id="9816434at2"/>
<dbReference type="Proteomes" id="UP000251993">
    <property type="component" value="Chromosome"/>
</dbReference>
<sequence length="219" mass="24229">MQVILIGRGQQPLPGQVVLNSRGVSGQHARAVINPAQNTVVLEDLGSTNGTFVNGFRIKRKSINHNDIILVADQRLSLQQILDAARTTRDDPNDYSLEFGKLQDVWDRYQLLLQQARGNNNMDTFITACVIIAPALLGTLFVPVPGVGTAVGSAVGLAARELMSKNKSAKTQNLVTDIENDFKIQYVCPKCSRSLYGFPYEYHKKQRLCVQCKAIWVKS</sequence>
<protein>
    <recommendedName>
        <fullName evidence="1">FHA domain-containing protein</fullName>
    </recommendedName>
</protein>
<dbReference type="InterPro" id="IPR000253">
    <property type="entry name" value="FHA_dom"/>
</dbReference>
<dbReference type="EMBL" id="CP030850">
    <property type="protein sequence ID" value="AXE16377.1"/>
    <property type="molecule type" value="Genomic_DNA"/>
</dbReference>
<proteinExistence type="predicted"/>
<dbReference type="InterPro" id="IPR008984">
    <property type="entry name" value="SMAD_FHA_dom_sf"/>
</dbReference>
<reference evidence="2 3" key="1">
    <citation type="submission" date="2018-07" db="EMBL/GenBank/DDBJ databases">
        <title>Genome sequencing of Runella.</title>
        <authorList>
            <person name="Baek M.-G."/>
            <person name="Yi H."/>
        </authorList>
    </citation>
    <scope>NUCLEOTIDE SEQUENCE [LARGE SCALE GENOMIC DNA]</scope>
    <source>
        <strain evidence="2 3">HYN0085</strain>
    </source>
</reference>
<evidence type="ECO:0000313" key="2">
    <source>
        <dbReference type="EMBL" id="AXE16377.1"/>
    </source>
</evidence>
<dbReference type="PROSITE" id="PS50006">
    <property type="entry name" value="FHA_DOMAIN"/>
    <property type="match status" value="1"/>
</dbReference>
<evidence type="ECO:0000259" key="1">
    <source>
        <dbReference type="PROSITE" id="PS50006"/>
    </source>
</evidence>
<organism evidence="2 3">
    <name type="scientific">Runella rosea</name>
    <dbReference type="NCBI Taxonomy" id="2259595"/>
    <lineage>
        <taxon>Bacteria</taxon>
        <taxon>Pseudomonadati</taxon>
        <taxon>Bacteroidota</taxon>
        <taxon>Cytophagia</taxon>
        <taxon>Cytophagales</taxon>
        <taxon>Spirosomataceae</taxon>
        <taxon>Runella</taxon>
    </lineage>
</organism>
<dbReference type="SMART" id="SM00240">
    <property type="entry name" value="FHA"/>
    <property type="match status" value="1"/>
</dbReference>
<name>A0A344TCK6_9BACT</name>
<keyword evidence="3" id="KW-1185">Reference proteome</keyword>
<dbReference type="KEGG" id="run:DR864_00870"/>
<dbReference type="CDD" id="cd00060">
    <property type="entry name" value="FHA"/>
    <property type="match status" value="1"/>
</dbReference>
<dbReference type="SUPFAM" id="SSF49879">
    <property type="entry name" value="SMAD/FHA domain"/>
    <property type="match status" value="1"/>
</dbReference>
<feature type="domain" description="FHA" evidence="1">
    <location>
        <begin position="4"/>
        <end position="58"/>
    </location>
</feature>
<gene>
    <name evidence="2" type="ORF">DR864_00870</name>
</gene>